<dbReference type="AlphaFoldDB" id="A0A953J7N6"/>
<evidence type="ECO:0000259" key="6">
    <source>
        <dbReference type="Pfam" id="PF03065"/>
    </source>
</evidence>
<dbReference type="InterPro" id="IPR004300">
    <property type="entry name" value="Glyco_hydro_57_N"/>
</dbReference>
<dbReference type="Proteomes" id="UP000705867">
    <property type="component" value="Unassembled WGS sequence"/>
</dbReference>
<feature type="binding site" evidence="4">
    <location>
        <position position="278"/>
    </location>
    <ligand>
        <name>substrate</name>
    </ligand>
</feature>
<feature type="domain" description="1,4-alpha-glucan branching enzyme C-terminal" evidence="7">
    <location>
        <begin position="445"/>
        <end position="544"/>
    </location>
</feature>
<dbReference type="Gene3D" id="1.20.1430.10">
    <property type="entry name" value="Families 57/38 glycoside transferase, middle domain"/>
    <property type="match status" value="1"/>
</dbReference>
<dbReference type="InterPro" id="IPR040042">
    <property type="entry name" value="Branching_enz_MT3115-like"/>
</dbReference>
<dbReference type="GO" id="GO:0003844">
    <property type="term" value="F:1,4-alpha-glucan branching enzyme activity"/>
    <property type="evidence" value="ECO:0007669"/>
    <property type="project" value="InterPro"/>
</dbReference>
<evidence type="ECO:0000313" key="9">
    <source>
        <dbReference type="Proteomes" id="UP000705867"/>
    </source>
</evidence>
<dbReference type="GO" id="GO:0005576">
    <property type="term" value="C:extracellular region"/>
    <property type="evidence" value="ECO:0007669"/>
    <property type="project" value="TreeGrafter"/>
</dbReference>
<dbReference type="PANTHER" id="PTHR41695">
    <property type="entry name" value="1,4-ALPHA-GLUCAN BRANCHING ENZYME RV3031-RELATED"/>
    <property type="match status" value="1"/>
</dbReference>
<dbReference type="SUPFAM" id="SSF88713">
    <property type="entry name" value="Glycoside hydrolase/deacetylase"/>
    <property type="match status" value="1"/>
</dbReference>
<dbReference type="InterPro" id="IPR015293">
    <property type="entry name" value="BE_C"/>
</dbReference>
<dbReference type="InterPro" id="IPR027291">
    <property type="entry name" value="Glyco_hydro_38_N_sf"/>
</dbReference>
<dbReference type="InterPro" id="IPR011330">
    <property type="entry name" value="Glyco_hydro/deAcase_b/a-brl"/>
</dbReference>
<keyword evidence="2 5" id="KW-0119">Carbohydrate metabolism</keyword>
<feature type="domain" description="Glycoside hydrolase family 57 N-terminal" evidence="6">
    <location>
        <begin position="28"/>
        <end position="262"/>
    </location>
</feature>
<feature type="active site" description="Nucleophile" evidence="3">
    <location>
        <position position="209"/>
    </location>
</feature>
<feature type="binding site" evidence="4">
    <location>
        <position position="425"/>
    </location>
    <ligand>
        <name>substrate</name>
    </ligand>
</feature>
<accession>A0A953J7N6</accession>
<gene>
    <name evidence="8" type="ORF">K8I29_07940</name>
</gene>
<feature type="binding site" evidence="4">
    <location>
        <position position="261"/>
    </location>
    <ligand>
        <name>substrate</name>
    </ligand>
</feature>
<name>A0A953J7N6_9BACT</name>
<dbReference type="Gene3D" id="3.20.110.10">
    <property type="entry name" value="Glycoside hydrolase 38, N terminal domain"/>
    <property type="match status" value="1"/>
</dbReference>
<evidence type="ECO:0000259" key="7">
    <source>
        <dbReference type="Pfam" id="PF09210"/>
    </source>
</evidence>
<dbReference type="Pfam" id="PF03065">
    <property type="entry name" value="Glyco_hydro_57"/>
    <property type="match status" value="1"/>
</dbReference>
<proteinExistence type="inferred from homology"/>
<feature type="active site" description="Proton donor" evidence="3">
    <location>
        <position position="369"/>
    </location>
</feature>
<comment type="similarity">
    <text evidence="1 5">Belongs to the glycosyl hydrolase 57 family.</text>
</comment>
<feature type="binding site" evidence="4">
    <location>
        <position position="489"/>
    </location>
    <ligand>
        <name>substrate</name>
    </ligand>
</feature>
<evidence type="ECO:0000256" key="4">
    <source>
        <dbReference type="PIRSR" id="PIRSR640042-2"/>
    </source>
</evidence>
<dbReference type="InterPro" id="IPR037090">
    <property type="entry name" value="57_glycoside_trans_central"/>
</dbReference>
<dbReference type="InterPro" id="IPR028995">
    <property type="entry name" value="Glyco_hydro_57/38_cen_sf"/>
</dbReference>
<evidence type="ECO:0000256" key="3">
    <source>
        <dbReference type="PIRSR" id="PIRSR640042-1"/>
    </source>
</evidence>
<dbReference type="EMBL" id="JAIOIV010000066">
    <property type="protein sequence ID" value="MBZ0156132.1"/>
    <property type="molecule type" value="Genomic_DNA"/>
</dbReference>
<evidence type="ECO:0000256" key="2">
    <source>
        <dbReference type="ARBA" id="ARBA00023277"/>
    </source>
</evidence>
<dbReference type="GO" id="GO:0030979">
    <property type="term" value="P:alpha-glucan biosynthetic process"/>
    <property type="evidence" value="ECO:0007669"/>
    <property type="project" value="InterPro"/>
</dbReference>
<reference evidence="8" key="2">
    <citation type="submission" date="2021-08" db="EMBL/GenBank/DDBJ databases">
        <authorList>
            <person name="Dalcin Martins P."/>
        </authorList>
    </citation>
    <scope>NUCLEOTIDE SEQUENCE</scope>
    <source>
        <strain evidence="8">MAG_39</strain>
    </source>
</reference>
<organism evidence="8 9">
    <name type="scientific">Candidatus Nitrobium versatile</name>
    <dbReference type="NCBI Taxonomy" id="2884831"/>
    <lineage>
        <taxon>Bacteria</taxon>
        <taxon>Pseudomonadati</taxon>
        <taxon>Nitrospirota</taxon>
        <taxon>Nitrospiria</taxon>
        <taxon>Nitrospirales</taxon>
        <taxon>Nitrospiraceae</taxon>
        <taxon>Candidatus Nitrobium</taxon>
    </lineage>
</organism>
<reference evidence="8" key="1">
    <citation type="journal article" date="2021" name="bioRxiv">
        <title>Unraveling nitrogen, sulfur and carbon metabolic pathways and microbial community transcriptional responses to substrate deprivation and toxicity stresses in a bioreactor mimicking anoxic brackish coastal sediment conditions.</title>
        <authorList>
            <person name="Martins P.D."/>
            <person name="Echeveste M.J."/>
            <person name="Arshad A."/>
            <person name="Kurth J."/>
            <person name="Ouboter H."/>
            <person name="Jetten M.S.M."/>
            <person name="Welte C.U."/>
        </authorList>
    </citation>
    <scope>NUCLEOTIDE SEQUENCE</scope>
    <source>
        <strain evidence="8">MAG_39</strain>
    </source>
</reference>
<evidence type="ECO:0000256" key="1">
    <source>
        <dbReference type="ARBA" id="ARBA00006821"/>
    </source>
</evidence>
<sequence>MPPLFFRYRQSGKRDRKDRRAVSGSLVLFLHAHLPYVKHPEYEYSLEENWLFEAMRETYLPLLDTLEQMVHDGVSPRLTLSFSPPLMEMLSDDLLRNRFIRSLENLIELSEQEVKRTARSPFAPIALFYRSAFRRALRLYTERYRRDLLSAFRQLQEEGHIEVTATAATHAFLPAFAPCPETVRSQIELGVKSYRRVFGKQPRGFWLPECGYYPGLDSFLKDAGIRYFSVEAHGVLEGRPRPRYSVYRPVLSPAGLSVFGRDFASARQVWCAFRGYPGDPWYRDFYRDIGFDLPLAYTGRFTRFRGIRTFTGMKYYRVTGRTGDKRPYDRAAALQKVSEHAAHFAGEKEADFRKLLPYGFPPVILSAFDAELFGHWWFEGVEWLDLVLRGGGEKGRAYRVTTPSSYLLRHPVVQEDCTKIAPSTWGEGGHGEIWIGERNHYLYRHLHTMADRMKSLAVRTMQGKRTKKTVVQRALHQAMREMLLAQSSDWVFLMEKDRASEYAESRVKGHLQRFNLLYSMIMEERVDERGVGELEERDGIFPWLSWPGDYNALLSDSSVS</sequence>
<dbReference type="CDD" id="cd10792">
    <property type="entry name" value="GH57N_AmyC_like"/>
    <property type="match status" value="1"/>
</dbReference>
<dbReference type="PANTHER" id="PTHR41695:SF1">
    <property type="entry name" value="1,4-ALPHA-GLUCAN BRANCHING ENZYME TK1436"/>
    <property type="match status" value="1"/>
</dbReference>
<comment type="caution">
    <text evidence="8">The sequence shown here is derived from an EMBL/GenBank/DDBJ whole genome shotgun (WGS) entry which is preliminary data.</text>
</comment>
<evidence type="ECO:0000256" key="5">
    <source>
        <dbReference type="RuleBase" id="RU361196"/>
    </source>
</evidence>
<protein>
    <submittedName>
        <fullName evidence="8">DUF1957 domain-containing protein</fullName>
    </submittedName>
</protein>
<dbReference type="SUPFAM" id="SSF88688">
    <property type="entry name" value="Families 57/38 glycoside transferase middle domain"/>
    <property type="match status" value="1"/>
</dbReference>
<evidence type="ECO:0000313" key="8">
    <source>
        <dbReference type="EMBL" id="MBZ0156132.1"/>
    </source>
</evidence>
<dbReference type="Pfam" id="PF09210">
    <property type="entry name" value="BE_C"/>
    <property type="match status" value="1"/>
</dbReference>